<dbReference type="Proteomes" id="UP001558652">
    <property type="component" value="Unassembled WGS sequence"/>
</dbReference>
<organism evidence="2 3">
    <name type="scientific">Ranatra chinensis</name>
    <dbReference type="NCBI Taxonomy" id="642074"/>
    <lineage>
        <taxon>Eukaryota</taxon>
        <taxon>Metazoa</taxon>
        <taxon>Ecdysozoa</taxon>
        <taxon>Arthropoda</taxon>
        <taxon>Hexapoda</taxon>
        <taxon>Insecta</taxon>
        <taxon>Pterygota</taxon>
        <taxon>Neoptera</taxon>
        <taxon>Paraneoptera</taxon>
        <taxon>Hemiptera</taxon>
        <taxon>Heteroptera</taxon>
        <taxon>Panheteroptera</taxon>
        <taxon>Nepomorpha</taxon>
        <taxon>Nepidae</taxon>
        <taxon>Ranatrinae</taxon>
        <taxon>Ranatra</taxon>
    </lineage>
</organism>
<feature type="region of interest" description="Disordered" evidence="1">
    <location>
        <begin position="1"/>
        <end position="51"/>
    </location>
</feature>
<evidence type="ECO:0000256" key="1">
    <source>
        <dbReference type="SAM" id="MobiDB-lite"/>
    </source>
</evidence>
<feature type="compositionally biased region" description="Basic and acidic residues" evidence="1">
    <location>
        <begin position="11"/>
        <end position="39"/>
    </location>
</feature>
<dbReference type="EMBL" id="JBFDAA010000004">
    <property type="protein sequence ID" value="KAL1137970.1"/>
    <property type="molecule type" value="Genomic_DNA"/>
</dbReference>
<evidence type="ECO:0000313" key="3">
    <source>
        <dbReference type="Proteomes" id="UP001558652"/>
    </source>
</evidence>
<proteinExistence type="predicted"/>
<reference evidence="2 3" key="1">
    <citation type="submission" date="2024-07" db="EMBL/GenBank/DDBJ databases">
        <title>Chromosome-level genome assembly of the water stick insect Ranatra chinensis (Heteroptera: Nepidae).</title>
        <authorList>
            <person name="Liu X."/>
        </authorList>
    </citation>
    <scope>NUCLEOTIDE SEQUENCE [LARGE SCALE GENOMIC DNA]</scope>
    <source>
        <strain evidence="2">Cailab_2021Rc</strain>
        <tissue evidence="2">Muscle</tissue>
    </source>
</reference>
<evidence type="ECO:0000313" key="2">
    <source>
        <dbReference type="EMBL" id="KAL1137970.1"/>
    </source>
</evidence>
<sequence>MASKRRNMFYENKKQGTTDIPNTHDFDRVDPTGVEDSRAGPKSATVPPAPVRSLLSCSPHSTTEGCVASSPPDVGTIVSHVTAASRALLEAIVNLREPLSPPLSRAASSAILNAHEYSLLGLYMQPVDSVDSNAGNVFSTSGDTDRTKGWQIARTYFRRLLLLVLVERVPDATYSLRCVLYYCGGVQAPKHFLREQEAGDDGNRCRVSLRSDLVGSPNNWRNLLPVRPSSDGREVAELWNYGTNR</sequence>
<name>A0ABD0YPP9_9HEMI</name>
<comment type="caution">
    <text evidence="2">The sequence shown here is derived from an EMBL/GenBank/DDBJ whole genome shotgun (WGS) entry which is preliminary data.</text>
</comment>
<gene>
    <name evidence="2" type="ORF">AAG570_009665</name>
</gene>
<protein>
    <submittedName>
        <fullName evidence="2">Uncharacterized protein</fullName>
    </submittedName>
</protein>
<dbReference type="AlphaFoldDB" id="A0ABD0YPP9"/>
<accession>A0ABD0YPP9</accession>
<keyword evidence="3" id="KW-1185">Reference proteome</keyword>